<accession>A0A7R9SVJ5</accession>
<proteinExistence type="predicted"/>
<feature type="domain" description="DUF7734" evidence="1">
    <location>
        <begin position="101"/>
        <end position="188"/>
    </location>
</feature>
<gene>
    <name evidence="2" type="ORF">PAMY1081_LOCUS117</name>
</gene>
<reference evidence="2" key="1">
    <citation type="submission" date="2021-01" db="EMBL/GenBank/DDBJ databases">
        <authorList>
            <person name="Corre E."/>
            <person name="Pelletier E."/>
            <person name="Niang G."/>
            <person name="Scheremetjew M."/>
            <person name="Finn R."/>
            <person name="Kale V."/>
            <person name="Holt S."/>
            <person name="Cochrane G."/>
            <person name="Meng A."/>
            <person name="Brown T."/>
            <person name="Cohen L."/>
        </authorList>
    </citation>
    <scope>NUCLEOTIDE SEQUENCE</scope>
    <source>
        <strain evidence="2">CCMP720</strain>
    </source>
</reference>
<evidence type="ECO:0000313" key="2">
    <source>
        <dbReference type="EMBL" id="CAD8215843.1"/>
    </source>
</evidence>
<dbReference type="AlphaFoldDB" id="A0A7R9SVJ5"/>
<evidence type="ECO:0000259" key="1">
    <source>
        <dbReference type="Pfam" id="PF24869"/>
    </source>
</evidence>
<name>A0A7R9SVJ5_9CHLO</name>
<dbReference type="EMBL" id="HBDV01000183">
    <property type="protein sequence ID" value="CAD8215843.1"/>
    <property type="molecule type" value="Transcribed_RNA"/>
</dbReference>
<dbReference type="PANTHER" id="PTHR36729:SF2">
    <property type="entry name" value="EXPRESSED PROTEIN"/>
    <property type="match status" value="1"/>
</dbReference>
<organism evidence="2">
    <name type="scientific">Polyblepharides amylifera</name>
    <dbReference type="NCBI Taxonomy" id="1486889"/>
    <lineage>
        <taxon>Eukaryota</taxon>
        <taxon>Viridiplantae</taxon>
        <taxon>Chlorophyta</taxon>
        <taxon>Pyramimonadophyceae</taxon>
        <taxon>Pyramimonadales</taxon>
        <taxon>Polyblepharidaceae</taxon>
        <taxon>Polyblepharides</taxon>
    </lineage>
</organism>
<protein>
    <recommendedName>
        <fullName evidence="1">DUF7734 domain-containing protein</fullName>
    </recommendedName>
</protein>
<sequence length="194" mass="21097">MNATISSVNFPKFQLKDDMKNYLKLNVSSIGSRKSVNCSNTFAGINGQFISAQHVIQINKRGMCKIAVMLQGNRPGKQCLGMCCSMANTTGSPVSPPEFLERLEAYTQDKVAEVVLVRAVVDGEEDEVLVFRGFSSSLVRPTPDDLGSPVLPAQACLLVSCDRLHAPYNPSSQDAIQANLTVEEMCEVLEGFGY</sequence>
<dbReference type="Pfam" id="PF24869">
    <property type="entry name" value="DUF7734"/>
    <property type="match status" value="1"/>
</dbReference>
<dbReference type="PANTHER" id="PTHR36729">
    <property type="entry name" value="EXPRESSED PROTEIN"/>
    <property type="match status" value="1"/>
</dbReference>
<dbReference type="InterPro" id="IPR056636">
    <property type="entry name" value="DUF7734"/>
</dbReference>